<dbReference type="STRING" id="194439.CT1116"/>
<proteinExistence type="predicted"/>
<name>Q8KDD8_CHLTE</name>
<dbReference type="Proteomes" id="UP000001007">
    <property type="component" value="Chromosome"/>
</dbReference>
<evidence type="ECO:0000313" key="2">
    <source>
        <dbReference type="Proteomes" id="UP000001007"/>
    </source>
</evidence>
<reference evidence="1 2" key="1">
    <citation type="journal article" date="2002" name="Proc. Natl. Acad. Sci. U.S.A.">
        <title>The complete genome sequence of Chlorobium tepidum TLS, a photosynthetic, anaerobic, green-sulfur bacterium.</title>
        <authorList>
            <person name="Eisen J.A."/>
            <person name="Nelson K.E."/>
            <person name="Paulsen I.T."/>
            <person name="Heidelberg J.F."/>
            <person name="Wu M."/>
            <person name="Dodson R.J."/>
            <person name="Deboy R."/>
            <person name="Gwinn M.L."/>
            <person name="Nelson W.C."/>
            <person name="Haft D.H."/>
            <person name="Hickey E.K."/>
            <person name="Peterson J.D."/>
            <person name="Durkin A.S."/>
            <person name="Kolonay J.L."/>
            <person name="Yang F."/>
            <person name="Holt I."/>
            <person name="Umayam L.A."/>
            <person name="Mason T."/>
            <person name="Brenner M."/>
            <person name="Shea T.P."/>
            <person name="Parksey D."/>
            <person name="Nierman W.C."/>
            <person name="Feldblyum T.V."/>
            <person name="Hansen C.L."/>
            <person name="Craven M.B."/>
            <person name="Radune D."/>
            <person name="Vamathevan J."/>
            <person name="Khouri H."/>
            <person name="White O."/>
            <person name="Gruber T.M."/>
            <person name="Ketchum K.A."/>
            <person name="Venter J.C."/>
            <person name="Tettelin H."/>
            <person name="Bryant D.A."/>
            <person name="Fraser C.M."/>
        </authorList>
    </citation>
    <scope>NUCLEOTIDE SEQUENCE [LARGE SCALE GENOMIC DNA]</scope>
    <source>
        <strain evidence="2">ATCC 49652 / DSM 12025 / NBRC 103806 / TLS</strain>
    </source>
</reference>
<accession>Q8KDD8</accession>
<sequence length="36" mass="4264">MSQGDLLFITLAVKNFLAHFDRCSREYFGLVQRCKR</sequence>
<dbReference type="KEGG" id="cte:CT1116"/>
<organism evidence="1 2">
    <name type="scientific">Chlorobaculum tepidum (strain ATCC 49652 / DSM 12025 / NBRC 103806 / TLS)</name>
    <name type="common">Chlorobium tepidum</name>
    <dbReference type="NCBI Taxonomy" id="194439"/>
    <lineage>
        <taxon>Bacteria</taxon>
        <taxon>Pseudomonadati</taxon>
        <taxon>Chlorobiota</taxon>
        <taxon>Chlorobiia</taxon>
        <taxon>Chlorobiales</taxon>
        <taxon>Chlorobiaceae</taxon>
        <taxon>Chlorobaculum</taxon>
    </lineage>
</organism>
<dbReference type="EMBL" id="AE006470">
    <property type="protein sequence ID" value="AAM72349.1"/>
    <property type="molecule type" value="Genomic_DNA"/>
</dbReference>
<gene>
    <name evidence="1" type="ordered locus">CT1116</name>
</gene>
<dbReference type="AlphaFoldDB" id="Q8KDD8"/>
<dbReference type="HOGENOM" id="CLU_3355299_0_0_10"/>
<keyword evidence="2" id="KW-1185">Reference proteome</keyword>
<dbReference type="EnsemblBacteria" id="AAM72349">
    <property type="protein sequence ID" value="AAM72349"/>
    <property type="gene ID" value="CT1116"/>
</dbReference>
<evidence type="ECO:0000313" key="1">
    <source>
        <dbReference type="EMBL" id="AAM72349.1"/>
    </source>
</evidence>
<protein>
    <submittedName>
        <fullName evidence="1">Uncharacterized protein</fullName>
    </submittedName>
</protein>